<dbReference type="PROSITE" id="PS00187">
    <property type="entry name" value="TPP_ENZYMES"/>
    <property type="match status" value="1"/>
</dbReference>
<feature type="region of interest" description="Disordered" evidence="4">
    <location>
        <begin position="453"/>
        <end position="472"/>
    </location>
</feature>
<proteinExistence type="inferred from homology"/>
<dbReference type="Gene3D" id="3.40.50.1220">
    <property type="entry name" value="TPP-binding domain"/>
    <property type="match status" value="1"/>
</dbReference>
<evidence type="ECO:0000256" key="3">
    <source>
        <dbReference type="RuleBase" id="RU362132"/>
    </source>
</evidence>
<evidence type="ECO:0000256" key="2">
    <source>
        <dbReference type="ARBA" id="ARBA00023052"/>
    </source>
</evidence>
<dbReference type="PANTHER" id="PTHR18968:SF9">
    <property type="entry name" value="3D-(3,5_4)-TRIHYDROXYCYCLOHEXANE-1,2-DIONE HYDROLASE"/>
    <property type="match status" value="1"/>
</dbReference>
<evidence type="ECO:0000256" key="1">
    <source>
        <dbReference type="ARBA" id="ARBA00007812"/>
    </source>
</evidence>
<evidence type="ECO:0000259" key="5">
    <source>
        <dbReference type="Pfam" id="PF00205"/>
    </source>
</evidence>
<evidence type="ECO:0000259" key="7">
    <source>
        <dbReference type="Pfam" id="PF02776"/>
    </source>
</evidence>
<feature type="domain" description="Thiamine pyrophosphate enzyme N-terminal TPP-binding" evidence="7">
    <location>
        <begin position="57"/>
        <end position="131"/>
    </location>
</feature>
<feature type="region of interest" description="Disordered" evidence="4">
    <location>
        <begin position="397"/>
        <end position="433"/>
    </location>
</feature>
<feature type="domain" description="Thiamine pyrophosphate enzyme central" evidence="5">
    <location>
        <begin position="222"/>
        <end position="354"/>
    </location>
</feature>
<dbReference type="SUPFAM" id="SSF52467">
    <property type="entry name" value="DHS-like NAD/FAD-binding domain"/>
    <property type="match status" value="1"/>
</dbReference>
<dbReference type="InterPro" id="IPR011766">
    <property type="entry name" value="TPP_enzyme_TPP-bd"/>
</dbReference>
<gene>
    <name evidence="8" type="ORF">Aco04nite_56310</name>
</gene>
<dbReference type="Pfam" id="PF02776">
    <property type="entry name" value="TPP_enzyme_N"/>
    <property type="match status" value="1"/>
</dbReference>
<name>A0A919SV61_9ACTN</name>
<keyword evidence="9" id="KW-1185">Reference proteome</keyword>
<evidence type="ECO:0008006" key="10">
    <source>
        <dbReference type="Google" id="ProtNLM"/>
    </source>
</evidence>
<reference evidence="8" key="1">
    <citation type="submission" date="2021-03" db="EMBL/GenBank/DDBJ databases">
        <title>Whole genome shotgun sequence of Actinoplanes consettensis NBRC 14913.</title>
        <authorList>
            <person name="Komaki H."/>
            <person name="Tamura T."/>
        </authorList>
    </citation>
    <scope>NUCLEOTIDE SEQUENCE</scope>
    <source>
        <strain evidence="8">NBRC 14913</strain>
    </source>
</reference>
<dbReference type="GO" id="GO:0003984">
    <property type="term" value="F:acetolactate synthase activity"/>
    <property type="evidence" value="ECO:0007669"/>
    <property type="project" value="TreeGrafter"/>
</dbReference>
<organism evidence="8 9">
    <name type="scientific">Winogradskya consettensis</name>
    <dbReference type="NCBI Taxonomy" id="113560"/>
    <lineage>
        <taxon>Bacteria</taxon>
        <taxon>Bacillati</taxon>
        <taxon>Actinomycetota</taxon>
        <taxon>Actinomycetes</taxon>
        <taxon>Micromonosporales</taxon>
        <taxon>Micromonosporaceae</taxon>
        <taxon>Winogradskya</taxon>
    </lineage>
</organism>
<dbReference type="GO" id="GO:0000287">
    <property type="term" value="F:magnesium ion binding"/>
    <property type="evidence" value="ECO:0007669"/>
    <property type="project" value="InterPro"/>
</dbReference>
<dbReference type="GO" id="GO:0050660">
    <property type="term" value="F:flavin adenine dinucleotide binding"/>
    <property type="evidence" value="ECO:0007669"/>
    <property type="project" value="TreeGrafter"/>
</dbReference>
<evidence type="ECO:0000259" key="6">
    <source>
        <dbReference type="Pfam" id="PF02775"/>
    </source>
</evidence>
<dbReference type="GO" id="GO:0030976">
    <property type="term" value="F:thiamine pyrophosphate binding"/>
    <property type="evidence" value="ECO:0007669"/>
    <property type="project" value="InterPro"/>
</dbReference>
<sequence>MRLTVAQAVVRFLASQWTERDGVEQRAIAGVWGIFGHGNVAGIGQALLQAQRTGSADLPYRLARNEQAMVHAAAGFAKMKNRLSTYACTASIGPGSTNMLTGAALATVNRLPVLLLPSDVFATRAASPVLQELEDPRTYDVTVNDAFRPLSRFFDRIWRPEQLPSALLASMRVLFDPAETGAVTISLPQDVQAEAWDFPDDLFARRVWHVARPAPEPAAVVRAAAVIRAARSPLIIAGGGAIYSEASAELDAFARATGIPVADTHAGKGALSWDHPQSVGGIGSTGTPVANRLARDADVIIGIGTRYSDFTTASRTAFANPGVHFVNINVASFDAHKQSATALVADARSGLTALTAEIGDIAINQDTVVSRREVAACPEEDASGQREAMSGRNEWVSEHGEVGDEQREAVSVQGEAASGEREAASGKREAAARQQGMAAAERAAVSEQGEVIPGPREEWPAQGEGVAGEQEVAPKWRGEAVWQRGVGGWRAEVVAWQRVVDEAYHLNHGPLPAQSEVIGAVNDACGERDVVVQAAGSMPGDLQLLWRARDPKQYHVEYGYSCMGFEIAGAVGIKLADPTREVYALVGDGSYLMMAQEIVTAVAEGLKLVIVLVQNHGFASIGALSESLGSQRFGTSYRYRGADDDYDGGYLPVDLAANAESLGAAVIRCRTIADVTEGLKRARDADRLTVVHVETDPHSPIPSSESWWDVPVSAVSELESTREARAGYEAAKRGQRQYLQGGPAHVRH</sequence>
<dbReference type="InterPro" id="IPR012001">
    <property type="entry name" value="Thiamin_PyroP_enz_TPP-bd_dom"/>
</dbReference>
<dbReference type="Proteomes" id="UP000680865">
    <property type="component" value="Unassembled WGS sequence"/>
</dbReference>
<evidence type="ECO:0000313" key="9">
    <source>
        <dbReference type="Proteomes" id="UP000680865"/>
    </source>
</evidence>
<dbReference type="GO" id="GO:0009097">
    <property type="term" value="P:isoleucine biosynthetic process"/>
    <property type="evidence" value="ECO:0007669"/>
    <property type="project" value="TreeGrafter"/>
</dbReference>
<dbReference type="InterPro" id="IPR045229">
    <property type="entry name" value="TPP_enz"/>
</dbReference>
<evidence type="ECO:0000313" key="8">
    <source>
        <dbReference type="EMBL" id="GIM77633.1"/>
    </source>
</evidence>
<dbReference type="EMBL" id="BOQP01000031">
    <property type="protein sequence ID" value="GIM77633.1"/>
    <property type="molecule type" value="Genomic_DNA"/>
</dbReference>
<keyword evidence="2 3" id="KW-0786">Thiamine pyrophosphate</keyword>
<dbReference type="InterPro" id="IPR012000">
    <property type="entry name" value="Thiamin_PyroP_enz_cen_dom"/>
</dbReference>
<dbReference type="Pfam" id="PF02775">
    <property type="entry name" value="TPP_enzyme_C"/>
    <property type="match status" value="1"/>
</dbReference>
<dbReference type="CDD" id="cd07035">
    <property type="entry name" value="TPP_PYR_POX_like"/>
    <property type="match status" value="1"/>
</dbReference>
<evidence type="ECO:0000256" key="4">
    <source>
        <dbReference type="SAM" id="MobiDB-lite"/>
    </source>
</evidence>
<dbReference type="InterPro" id="IPR000399">
    <property type="entry name" value="TPP-bd_CS"/>
</dbReference>
<comment type="caution">
    <text evidence="8">The sequence shown here is derived from an EMBL/GenBank/DDBJ whole genome shotgun (WGS) entry which is preliminary data.</text>
</comment>
<feature type="compositionally biased region" description="Basic and acidic residues" evidence="4">
    <location>
        <begin position="418"/>
        <end position="431"/>
    </location>
</feature>
<dbReference type="CDD" id="cd02003">
    <property type="entry name" value="TPP_IolD"/>
    <property type="match status" value="1"/>
</dbReference>
<dbReference type="InterPro" id="IPR029035">
    <property type="entry name" value="DHS-like_NAD/FAD-binding_dom"/>
</dbReference>
<accession>A0A919SV61</accession>
<comment type="similarity">
    <text evidence="1 3">Belongs to the TPP enzyme family.</text>
</comment>
<feature type="compositionally biased region" description="Basic and acidic residues" evidence="4">
    <location>
        <begin position="397"/>
        <end position="408"/>
    </location>
</feature>
<dbReference type="GO" id="GO:0009099">
    <property type="term" value="P:L-valine biosynthetic process"/>
    <property type="evidence" value="ECO:0007669"/>
    <property type="project" value="TreeGrafter"/>
</dbReference>
<protein>
    <recommendedName>
        <fullName evidence="10">3D-(3,5/4)-trihydroxycyclohexane-1,2-dione acylhydrolase (Decyclizing)</fullName>
    </recommendedName>
</protein>
<dbReference type="SUPFAM" id="SSF52518">
    <property type="entry name" value="Thiamin diphosphate-binding fold (THDP-binding)"/>
    <property type="match status" value="2"/>
</dbReference>
<dbReference type="Pfam" id="PF00205">
    <property type="entry name" value="TPP_enzyme_M"/>
    <property type="match status" value="1"/>
</dbReference>
<dbReference type="GO" id="GO:0005948">
    <property type="term" value="C:acetolactate synthase complex"/>
    <property type="evidence" value="ECO:0007669"/>
    <property type="project" value="TreeGrafter"/>
</dbReference>
<dbReference type="AlphaFoldDB" id="A0A919SV61"/>
<feature type="domain" description="Thiamine pyrophosphate enzyme TPP-binding" evidence="6">
    <location>
        <begin position="535"/>
        <end position="693"/>
    </location>
</feature>
<dbReference type="PANTHER" id="PTHR18968">
    <property type="entry name" value="THIAMINE PYROPHOSPHATE ENZYMES"/>
    <property type="match status" value="1"/>
</dbReference>
<dbReference type="RefSeq" id="WP_244876354.1">
    <property type="nucleotide sequence ID" value="NZ_BAAATW010000013.1"/>
</dbReference>
<dbReference type="InterPro" id="IPR029061">
    <property type="entry name" value="THDP-binding"/>
</dbReference>
<dbReference type="Gene3D" id="3.40.50.970">
    <property type="match status" value="2"/>
</dbReference>